<dbReference type="Pfam" id="PF12697">
    <property type="entry name" value="Abhydrolase_6"/>
    <property type="match status" value="1"/>
</dbReference>
<dbReference type="RefSeq" id="WP_095617038.1">
    <property type="nucleotide sequence ID" value="NZ_NSKD01000002.1"/>
</dbReference>
<dbReference type="GO" id="GO:0016787">
    <property type="term" value="F:hydrolase activity"/>
    <property type="evidence" value="ECO:0007669"/>
    <property type="project" value="UniProtKB-KW"/>
</dbReference>
<dbReference type="Proteomes" id="UP000218896">
    <property type="component" value="Unassembled WGS sequence"/>
</dbReference>
<evidence type="ECO:0000313" key="2">
    <source>
        <dbReference type="EMBL" id="PAU81316.1"/>
    </source>
</evidence>
<keyword evidence="3" id="KW-1185">Reference proteome</keyword>
<dbReference type="OrthoDB" id="7813811at2"/>
<organism evidence="2 3">
    <name type="scientific">Halovibrio salipaludis</name>
    <dbReference type="NCBI Taxonomy" id="2032626"/>
    <lineage>
        <taxon>Bacteria</taxon>
        <taxon>Pseudomonadati</taxon>
        <taxon>Pseudomonadota</taxon>
        <taxon>Gammaproteobacteria</taxon>
        <taxon>Oceanospirillales</taxon>
        <taxon>Halomonadaceae</taxon>
        <taxon>Halovibrio</taxon>
    </lineage>
</organism>
<keyword evidence="2" id="KW-0378">Hydrolase</keyword>
<dbReference type="Gene3D" id="3.40.50.1820">
    <property type="entry name" value="alpha/beta hydrolase"/>
    <property type="match status" value="1"/>
</dbReference>
<feature type="domain" description="AB hydrolase-1" evidence="1">
    <location>
        <begin position="66"/>
        <end position="259"/>
    </location>
</feature>
<gene>
    <name evidence="2" type="ORF">CK501_07150</name>
</gene>
<proteinExistence type="predicted"/>
<sequence>MQSSSRLFPVTLSATEMAADLYEDVYLLNPGVSPDPSVRIAVTRVRDPAWQGRRVPVVLIHREFQNKRQWLSPGGEGLAALLARYGFDVWLPEMRGHGMSPRNRDWALGHIALLAEEDLPPVQRFVEEQSGVPPAWLGQGLGARMLAHALINNHRFLRLVPAAVFVDPGRADAHWTESEATMGEKLGLRRRQRFLGGLHGWGPEDEPSALFRDLYRNQKRYRRGKGHPTHEGLRVIRCPGLVVGVEDDEATVRGFAGNLGGQVRHTLGPGDGGRSPAGQSALGTALQDDIRAWLTEHTRDLRADSID</sequence>
<accession>A0A2A2F7A6</accession>
<dbReference type="EMBL" id="NSKD01000002">
    <property type="protein sequence ID" value="PAU81316.1"/>
    <property type="molecule type" value="Genomic_DNA"/>
</dbReference>
<dbReference type="InterPro" id="IPR000073">
    <property type="entry name" value="AB_hydrolase_1"/>
</dbReference>
<protein>
    <submittedName>
        <fullName evidence="2">Alpha/beta hydrolase</fullName>
    </submittedName>
</protein>
<dbReference type="AlphaFoldDB" id="A0A2A2F7A6"/>
<dbReference type="InterPro" id="IPR029058">
    <property type="entry name" value="AB_hydrolase_fold"/>
</dbReference>
<comment type="caution">
    <text evidence="2">The sequence shown here is derived from an EMBL/GenBank/DDBJ whole genome shotgun (WGS) entry which is preliminary data.</text>
</comment>
<evidence type="ECO:0000313" key="3">
    <source>
        <dbReference type="Proteomes" id="UP000218896"/>
    </source>
</evidence>
<dbReference type="SUPFAM" id="SSF53474">
    <property type="entry name" value="alpha/beta-Hydrolases"/>
    <property type="match status" value="1"/>
</dbReference>
<name>A0A2A2F7A6_9GAMM</name>
<reference evidence="2 3" key="1">
    <citation type="submission" date="2017-08" db="EMBL/GenBank/DDBJ databases">
        <title>Halovibrio sewagensis sp. nov., isolated from wastewater of high salinity.</title>
        <authorList>
            <person name="Dong X."/>
            <person name="Zhang G."/>
        </authorList>
    </citation>
    <scope>NUCLEOTIDE SEQUENCE [LARGE SCALE GENOMIC DNA]</scope>
    <source>
        <strain evidence="2 3">YL5-2</strain>
    </source>
</reference>
<evidence type="ECO:0000259" key="1">
    <source>
        <dbReference type="Pfam" id="PF12697"/>
    </source>
</evidence>